<dbReference type="InterPro" id="IPR005844">
    <property type="entry name" value="A-D-PHexomutase_a/b/a-I"/>
</dbReference>
<dbReference type="Pfam" id="PF02879">
    <property type="entry name" value="PGM_PMM_II"/>
    <property type="match status" value="1"/>
</dbReference>
<organism evidence="10 11">
    <name type="scientific">Photobacterium damselae subsp. damselae</name>
    <name type="common">Listonella damsela</name>
    <dbReference type="NCBI Taxonomy" id="85581"/>
    <lineage>
        <taxon>Bacteria</taxon>
        <taxon>Pseudomonadati</taxon>
        <taxon>Pseudomonadota</taxon>
        <taxon>Gammaproteobacteria</taxon>
        <taxon>Vibrionales</taxon>
        <taxon>Vibrionaceae</taxon>
        <taxon>Photobacterium</taxon>
    </lineage>
</organism>
<dbReference type="PANTHER" id="PTHR42946">
    <property type="entry name" value="PHOSPHOHEXOSE MUTASE"/>
    <property type="match status" value="1"/>
</dbReference>
<evidence type="ECO:0000256" key="6">
    <source>
        <dbReference type="ARBA" id="ARBA00023235"/>
    </source>
</evidence>
<feature type="domain" description="Alpha-D-phosphohexomutase alpha/beta/alpha" evidence="8">
    <location>
        <begin position="159"/>
        <end position="256"/>
    </location>
</feature>
<feature type="domain" description="Alpha-D-phosphohexomutase alpha/beta/alpha" evidence="9">
    <location>
        <begin position="261"/>
        <end position="376"/>
    </location>
</feature>
<sequence length="472" mass="51752">MLISSDVIRESGVQFGTSGARGLVEQFTVNTCAAFTHAFITSIQSQFEFKQVAIAIDNRPSSPAMAQACAKAVEQLGLEVIYYGVVPTPALAYVSMQDNIPCIMVTGSHIPFDRNGLKFYRPDGEISKADEQAILNATAEFEAIADLPILTVSEKAANQYIERYTSLFDGQMLKGKRIGIYEHSSAGRDLYAPMFEALGAEVIALERSDEFVPIDTEAVSDTDKQKAKNWSKEYNLDFIFSTDGDGDRPLVADENGDWLRGDILGLLCADTMNIEALAVPVSCNTAIETCERFNHVTRTKIGSPYVIAEFDALSKQYDSVAGFEANGGFLLGSDAIVNDKTIKALPTRDAVLPALMLLSSAKENTIYELVDALPRRFTHSDRIQNFATQKSLSILANAKEDPVEFIKKLSFDGVDVVNLDTTDGLRVSLSNEDIVHFRPSGNAPELRCYAESNSTENSIYLVKKALKEINNI</sequence>
<gene>
    <name evidence="10" type="ORF">HWA77_22340</name>
</gene>
<dbReference type="PANTHER" id="PTHR42946:SF1">
    <property type="entry name" value="PHOSPHOGLUCOMUTASE (ALPHA-D-GLUCOSE-1,6-BISPHOSPHATE-DEPENDENT)"/>
    <property type="match status" value="1"/>
</dbReference>
<evidence type="ECO:0000256" key="1">
    <source>
        <dbReference type="ARBA" id="ARBA00001946"/>
    </source>
</evidence>
<dbReference type="Gene3D" id="3.40.120.10">
    <property type="entry name" value="Alpha-D-Glucose-1,6-Bisphosphate, subunit A, domain 3"/>
    <property type="match status" value="3"/>
</dbReference>
<evidence type="ECO:0000256" key="3">
    <source>
        <dbReference type="ARBA" id="ARBA00022553"/>
    </source>
</evidence>
<dbReference type="InterPro" id="IPR005846">
    <property type="entry name" value="A-D-PHexomutase_a/b/a-III"/>
</dbReference>
<protein>
    <submittedName>
        <fullName evidence="10">Phosphomannomutase</fullName>
    </submittedName>
</protein>
<comment type="cofactor">
    <cofactor evidence="1">
        <name>Mg(2+)</name>
        <dbReference type="ChEBI" id="CHEBI:18420"/>
    </cofactor>
</comment>
<dbReference type="GO" id="GO:0046872">
    <property type="term" value="F:metal ion binding"/>
    <property type="evidence" value="ECO:0007669"/>
    <property type="project" value="UniProtKB-KW"/>
</dbReference>
<dbReference type="Gene3D" id="3.30.310.50">
    <property type="entry name" value="Alpha-D-phosphohexomutase, C-terminal domain"/>
    <property type="match status" value="1"/>
</dbReference>
<dbReference type="SUPFAM" id="SSF55957">
    <property type="entry name" value="Phosphoglucomutase, C-terminal domain"/>
    <property type="match status" value="1"/>
</dbReference>
<dbReference type="Proteomes" id="UP000533429">
    <property type="component" value="Unassembled WGS sequence"/>
</dbReference>
<proteinExistence type="inferred from homology"/>
<dbReference type="InterPro" id="IPR050060">
    <property type="entry name" value="Phosphoglucosamine_mutase"/>
</dbReference>
<keyword evidence="5" id="KW-0460">Magnesium</keyword>
<dbReference type="SUPFAM" id="SSF53738">
    <property type="entry name" value="Phosphoglucomutase, first 3 domains"/>
    <property type="match status" value="3"/>
</dbReference>
<dbReference type="EMBL" id="JABXOR010001442">
    <property type="protein sequence ID" value="NVP02953.1"/>
    <property type="molecule type" value="Genomic_DNA"/>
</dbReference>
<dbReference type="Pfam" id="PF02878">
    <property type="entry name" value="PGM_PMM_I"/>
    <property type="match status" value="1"/>
</dbReference>
<dbReference type="InterPro" id="IPR005845">
    <property type="entry name" value="A-D-PHexomutase_a/b/a-II"/>
</dbReference>
<name>A0A850QXZ5_PHODD</name>
<dbReference type="GO" id="GO:0005829">
    <property type="term" value="C:cytosol"/>
    <property type="evidence" value="ECO:0007669"/>
    <property type="project" value="TreeGrafter"/>
</dbReference>
<dbReference type="GO" id="GO:0006048">
    <property type="term" value="P:UDP-N-acetylglucosamine biosynthetic process"/>
    <property type="evidence" value="ECO:0007669"/>
    <property type="project" value="TreeGrafter"/>
</dbReference>
<evidence type="ECO:0000256" key="2">
    <source>
        <dbReference type="ARBA" id="ARBA00010231"/>
    </source>
</evidence>
<evidence type="ECO:0000256" key="4">
    <source>
        <dbReference type="ARBA" id="ARBA00022723"/>
    </source>
</evidence>
<keyword evidence="4" id="KW-0479">Metal-binding</keyword>
<dbReference type="InterPro" id="IPR036900">
    <property type="entry name" value="A-D-PHexomutase_C_sf"/>
</dbReference>
<evidence type="ECO:0000259" key="7">
    <source>
        <dbReference type="Pfam" id="PF02878"/>
    </source>
</evidence>
<dbReference type="AlphaFoldDB" id="A0A850QXZ5"/>
<keyword evidence="3" id="KW-0597">Phosphoprotein</keyword>
<keyword evidence="6" id="KW-0413">Isomerase</keyword>
<dbReference type="Pfam" id="PF02880">
    <property type="entry name" value="PGM_PMM_III"/>
    <property type="match status" value="1"/>
</dbReference>
<accession>A0A850QXZ5</accession>
<dbReference type="GO" id="GO:0004615">
    <property type="term" value="F:phosphomannomutase activity"/>
    <property type="evidence" value="ECO:0007669"/>
    <property type="project" value="TreeGrafter"/>
</dbReference>
<dbReference type="GO" id="GO:0008966">
    <property type="term" value="F:phosphoglucosamine mutase activity"/>
    <property type="evidence" value="ECO:0007669"/>
    <property type="project" value="TreeGrafter"/>
</dbReference>
<feature type="domain" description="Alpha-D-phosphohexomutase alpha/beta/alpha" evidence="7">
    <location>
        <begin position="14"/>
        <end position="140"/>
    </location>
</feature>
<evidence type="ECO:0000313" key="10">
    <source>
        <dbReference type="EMBL" id="NVP02953.1"/>
    </source>
</evidence>
<evidence type="ECO:0000256" key="5">
    <source>
        <dbReference type="ARBA" id="ARBA00022842"/>
    </source>
</evidence>
<evidence type="ECO:0000313" key="11">
    <source>
        <dbReference type="Proteomes" id="UP000533429"/>
    </source>
</evidence>
<dbReference type="GO" id="GO:0005975">
    <property type="term" value="P:carbohydrate metabolic process"/>
    <property type="evidence" value="ECO:0007669"/>
    <property type="project" value="InterPro"/>
</dbReference>
<dbReference type="InterPro" id="IPR016055">
    <property type="entry name" value="A-D-PHexomutase_a/b/a-I/II/III"/>
</dbReference>
<comment type="similarity">
    <text evidence="2">Belongs to the phosphohexose mutase family.</text>
</comment>
<comment type="caution">
    <text evidence="10">The sequence shown here is derived from an EMBL/GenBank/DDBJ whole genome shotgun (WGS) entry which is preliminary data.</text>
</comment>
<dbReference type="GO" id="GO:0009252">
    <property type="term" value="P:peptidoglycan biosynthetic process"/>
    <property type="evidence" value="ECO:0007669"/>
    <property type="project" value="TreeGrafter"/>
</dbReference>
<evidence type="ECO:0000259" key="9">
    <source>
        <dbReference type="Pfam" id="PF02880"/>
    </source>
</evidence>
<evidence type="ECO:0000259" key="8">
    <source>
        <dbReference type="Pfam" id="PF02879"/>
    </source>
</evidence>
<reference evidence="10 11" key="1">
    <citation type="submission" date="2020-06" db="EMBL/GenBank/DDBJ databases">
        <title>Photobacterium damselae subsp. damselae comparative genomics.</title>
        <authorList>
            <person name="Osorio C.R."/>
        </authorList>
    </citation>
    <scope>NUCLEOTIDE SEQUENCE [LARGE SCALE GENOMIC DNA]</scope>
    <source>
        <strain evidence="10 11">TW250/03</strain>
    </source>
</reference>
<dbReference type="CDD" id="cd03088">
    <property type="entry name" value="ManB"/>
    <property type="match status" value="1"/>
</dbReference>